<dbReference type="AlphaFoldDB" id="A0A8T6QEH9"/>
<gene>
    <name evidence="2" type="ORF">G3W53_25210</name>
</gene>
<evidence type="ECO:0000256" key="1">
    <source>
        <dbReference type="SAM" id="MobiDB-lite"/>
    </source>
</evidence>
<dbReference type="InterPro" id="IPR006944">
    <property type="entry name" value="Phage/GTA_portal"/>
</dbReference>
<evidence type="ECO:0000313" key="2">
    <source>
        <dbReference type="EMBL" id="NEN73316.1"/>
    </source>
</evidence>
<evidence type="ECO:0000313" key="3">
    <source>
        <dbReference type="Proteomes" id="UP000471360"/>
    </source>
</evidence>
<reference evidence="2 3" key="1">
    <citation type="submission" date="2020-02" db="EMBL/GenBank/DDBJ databases">
        <authorList>
            <person name="Subbiah M."/>
            <person name="Call D."/>
        </authorList>
    </citation>
    <scope>NUCLEOTIDE SEQUENCE [LARGE SCALE GENOMIC DNA]</scope>
    <source>
        <strain evidence="2 3">8375wB1</strain>
    </source>
</reference>
<dbReference type="Pfam" id="PF04860">
    <property type="entry name" value="Phage_portal"/>
    <property type="match status" value="1"/>
</dbReference>
<name>A0A8T6QEH9_ECOLX</name>
<proteinExistence type="predicted"/>
<dbReference type="InterPro" id="IPR006427">
    <property type="entry name" value="Portal_HK97"/>
</dbReference>
<dbReference type="EMBL" id="JAAGYP010000083">
    <property type="protein sequence ID" value="NEN73316.1"/>
    <property type="molecule type" value="Genomic_DNA"/>
</dbReference>
<dbReference type="NCBIfam" id="TIGR01537">
    <property type="entry name" value="portal_HK97"/>
    <property type="match status" value="1"/>
</dbReference>
<feature type="region of interest" description="Disordered" evidence="1">
    <location>
        <begin position="406"/>
        <end position="438"/>
    </location>
</feature>
<organism evidence="2 3">
    <name type="scientific">Escherichia coli</name>
    <dbReference type="NCBI Taxonomy" id="562"/>
    <lineage>
        <taxon>Bacteria</taxon>
        <taxon>Pseudomonadati</taxon>
        <taxon>Pseudomonadota</taxon>
        <taxon>Gammaproteobacteria</taxon>
        <taxon>Enterobacterales</taxon>
        <taxon>Enterobacteriaceae</taxon>
        <taxon>Escherichia</taxon>
    </lineage>
</organism>
<dbReference type="RefSeq" id="WP_044811297.1">
    <property type="nucleotide sequence ID" value="NZ_CDQY01000355.1"/>
</dbReference>
<dbReference type="Proteomes" id="UP000471360">
    <property type="component" value="Unassembled WGS sequence"/>
</dbReference>
<comment type="caution">
    <text evidence="2">The sequence shown here is derived from an EMBL/GenBank/DDBJ whole genome shotgun (WGS) entry which is preliminary data.</text>
</comment>
<protein>
    <submittedName>
        <fullName evidence="2">Phage portal protein</fullName>
    </submittedName>
</protein>
<sequence length="915" mass="101019">MWNLLRRTRKNQKSGRDVREAGWTSLFQAVAEPFSGAWQQGVKADPEAVLSFHAVFACISLISQDIAKMRLRLMQTDAHGIRRETRRGDIARLCRRPNAQQNRIQFFELWLNAKLRHGNTVVLKIRNARGQIKELRILDWSRVEPLVADDGEVFYRITPDRNCGITEAVTVPAREVIHDRFNCFFHPLVGLPPVYAAGLAATQGHHIQANSTSFFRNGGRPSGVIEIPGSITEENAKKLKSNWDSGYTGENAGKTAILSNGAKYNPTTFSPVDAQTVEQLKMTAEIVCSVFRVPAYKIGVGQPPSSDNVEALEQQYYSQCLQTLIESIELLLDEALETGENESTEFDVTTLLRMDSERRMKTLGDAVKNTLLTPNEARKRENLPPLAGGDALYLQQQNYSLEALSRRDAREDPFASTGKTVSSQLPDGASDGNKAISETEHDAVKAMFRGDTEKMTERELSIIRALGEEFAAVLADLQRTFEGKIASQAQMFEEKLASLSVVLQKCVTGDDVRPMLEQMVKEAVSHIPVPRDGRDYDPDVLQKAVNDAVANIPQPADGKSLTPDDVRPMLEQMVKEAVSHIPVPRDGRDYDPDVLQKAVNDAVANIPQPADGKSLTPDDVRPMLEQMVKEAVSHIPVPRDGRDYDPEVLQKAVNDAVANIPVPANGKSITPDDVRPMLEQMVKEAVSHIPVPRDGRDYDPDVLQKAVNDAVANIPLPADGKSITPDDVRPMLEQMVKEAVSHIPVPRDGRDYDPDVLQKAVLDAVSALPAPQDGRDATALEILPAIDDQKSFPRGTYATHQGGLWRAYEKTHGMRGWECLVDGVADIDVSMTGERLFSVVVRQSSGLRTEKTFSLPVMLYRGVFRAGETYHPGDTVTWGGSLWHCNSMTEDKPGEAHSSAWTLAAKRGRDAGDGK</sequence>
<accession>A0A8T6QEH9</accession>